<accession>A0AAD5SU90</accession>
<evidence type="ECO:0000313" key="2">
    <source>
        <dbReference type="Proteomes" id="UP001211907"/>
    </source>
</evidence>
<comment type="caution">
    <text evidence="1">The sequence shown here is derived from an EMBL/GenBank/DDBJ whole genome shotgun (WGS) entry which is preliminary data.</text>
</comment>
<dbReference type="InterPro" id="IPR024705">
    <property type="entry name" value="Ssp411"/>
</dbReference>
<gene>
    <name evidence="1" type="ORF">HK100_005345</name>
</gene>
<keyword evidence="2" id="KW-1185">Reference proteome</keyword>
<dbReference type="Gene3D" id="1.50.10.10">
    <property type="match status" value="1"/>
</dbReference>
<dbReference type="GO" id="GO:0005975">
    <property type="term" value="P:carbohydrate metabolic process"/>
    <property type="evidence" value="ECO:0007669"/>
    <property type="project" value="InterPro"/>
</dbReference>
<dbReference type="EMBL" id="JADGJH010002503">
    <property type="protein sequence ID" value="KAJ3097500.1"/>
    <property type="molecule type" value="Genomic_DNA"/>
</dbReference>
<dbReference type="PANTHER" id="PTHR42899:SF1">
    <property type="entry name" value="SPERMATOGENESIS-ASSOCIATED PROTEIN 20"/>
    <property type="match status" value="1"/>
</dbReference>
<name>A0AAD5SU90_9FUNG</name>
<reference evidence="1" key="1">
    <citation type="submission" date="2020-05" db="EMBL/GenBank/DDBJ databases">
        <title>Phylogenomic resolution of chytrid fungi.</title>
        <authorList>
            <person name="Stajich J.E."/>
            <person name="Amses K."/>
            <person name="Simmons R."/>
            <person name="Seto K."/>
            <person name="Myers J."/>
            <person name="Bonds A."/>
            <person name="Quandt C.A."/>
            <person name="Barry K."/>
            <person name="Liu P."/>
            <person name="Grigoriev I."/>
            <person name="Longcore J.E."/>
            <person name="James T.Y."/>
        </authorList>
    </citation>
    <scope>NUCLEOTIDE SEQUENCE</scope>
    <source>
        <strain evidence="1">JEL0513</strain>
    </source>
</reference>
<dbReference type="SUPFAM" id="SSF48208">
    <property type="entry name" value="Six-hairpin glycosidases"/>
    <property type="match status" value="1"/>
</dbReference>
<organism evidence="1 2">
    <name type="scientific">Physocladia obscura</name>
    <dbReference type="NCBI Taxonomy" id="109957"/>
    <lineage>
        <taxon>Eukaryota</taxon>
        <taxon>Fungi</taxon>
        <taxon>Fungi incertae sedis</taxon>
        <taxon>Chytridiomycota</taxon>
        <taxon>Chytridiomycota incertae sedis</taxon>
        <taxon>Chytridiomycetes</taxon>
        <taxon>Chytridiales</taxon>
        <taxon>Chytriomycetaceae</taxon>
        <taxon>Physocladia</taxon>
    </lineage>
</organism>
<dbReference type="InterPro" id="IPR008928">
    <property type="entry name" value="6-hairpin_glycosidase_sf"/>
</dbReference>
<dbReference type="GO" id="GO:0003824">
    <property type="term" value="F:catalytic activity"/>
    <property type="evidence" value="ECO:0007669"/>
    <property type="project" value="UniProtKB-ARBA"/>
</dbReference>
<evidence type="ECO:0000313" key="1">
    <source>
        <dbReference type="EMBL" id="KAJ3097500.1"/>
    </source>
</evidence>
<dbReference type="Proteomes" id="UP001211907">
    <property type="component" value="Unassembled WGS sequence"/>
</dbReference>
<dbReference type="PANTHER" id="PTHR42899">
    <property type="entry name" value="SPERMATOGENESIS-ASSOCIATED PROTEIN 20"/>
    <property type="match status" value="1"/>
</dbReference>
<dbReference type="InterPro" id="IPR012341">
    <property type="entry name" value="6hp_glycosidase-like_sf"/>
</dbReference>
<protein>
    <submittedName>
        <fullName evidence="1">Uncharacterized protein</fullName>
    </submittedName>
</protein>
<dbReference type="AlphaFoldDB" id="A0AAD5SU90"/>
<proteinExistence type="predicted"/>
<sequence>MLYDQAMLLSIYADLYSITKNSYYKRVAEEIIEFIFSHLRNLNGVFYASEDADSFVEEDVKEEGGLYTWTAREIKSHLDSTAYEIFCFRYAVYEFGNVPAAENEAGHLKGKNILYKANSTEETAAKFKLSTAETQKILNSSIAVLRARRDKRSRPEVDKKIVASWNGLTISSLAKASRAFSESKYLNIALTAARYIRTHMYNEHTSQLNRILDASEIPTCAEDYAFIIDACLELYASTFDDSWVQWAATLQNEMDGLFWDVNSGGYFGSAKGETGIIIRIKDGMDKADPTASSIAVHNLMRLEALISSCDEKKVCQFLSYSDRIQKILAENFTSLSQLPKNLPNMMAGMTKFVVGVKE</sequence>